<comment type="caution">
    <text evidence="2">The sequence shown here is derived from an EMBL/GenBank/DDBJ whole genome shotgun (WGS) entry which is preliminary data.</text>
</comment>
<evidence type="ECO:0000256" key="1">
    <source>
        <dbReference type="SAM" id="MobiDB-lite"/>
    </source>
</evidence>
<reference evidence="2" key="1">
    <citation type="submission" date="2020-06" db="EMBL/GenBank/DDBJ databases">
        <authorList>
            <consortium name="Plant Systems Biology data submission"/>
        </authorList>
    </citation>
    <scope>NUCLEOTIDE SEQUENCE</scope>
    <source>
        <strain evidence="2">D6</strain>
    </source>
</reference>
<name>A0A9N8EK58_9STRA</name>
<feature type="region of interest" description="Disordered" evidence="1">
    <location>
        <begin position="203"/>
        <end position="243"/>
    </location>
</feature>
<proteinExistence type="predicted"/>
<gene>
    <name evidence="2" type="ORF">SEMRO_1240_G255341.1</name>
</gene>
<dbReference type="EMBL" id="CAICTM010001238">
    <property type="protein sequence ID" value="CAB9521850.1"/>
    <property type="molecule type" value="Genomic_DNA"/>
</dbReference>
<evidence type="ECO:0000313" key="3">
    <source>
        <dbReference type="Proteomes" id="UP001153069"/>
    </source>
</evidence>
<evidence type="ECO:0000313" key="2">
    <source>
        <dbReference type="EMBL" id="CAB9521850.1"/>
    </source>
</evidence>
<dbReference type="AlphaFoldDB" id="A0A9N8EK58"/>
<feature type="compositionally biased region" description="Basic and acidic residues" evidence="1">
    <location>
        <begin position="203"/>
        <end position="214"/>
    </location>
</feature>
<dbReference type="Proteomes" id="UP001153069">
    <property type="component" value="Unassembled WGS sequence"/>
</dbReference>
<sequence>MCEVRLLGRTRSSYDCGGGEREKGIQLAGGLVVALAAWIPRSKACPSRAANTKQTRVYCERQAGCRLRFGLHRWDPQNMHVLGEMKVGTGREVESSVREPSERNTMQVRARRSWRPTARCAWQPHRVLLLFYHTKSIVVKNPDLSPPFAKRGHETEEAGRGREQPTGWLKYVSASGCLGGTRQPEPAWSMACLHQTQSDFLEERKELSSRDSRTKKTNHRPLLQLTCRSRESNPTFMRNERKS</sequence>
<accession>A0A9N8EK58</accession>
<keyword evidence="3" id="KW-1185">Reference proteome</keyword>
<protein>
    <submittedName>
        <fullName evidence="2">Uncharacterized protein</fullName>
    </submittedName>
</protein>
<organism evidence="2 3">
    <name type="scientific">Seminavis robusta</name>
    <dbReference type="NCBI Taxonomy" id="568900"/>
    <lineage>
        <taxon>Eukaryota</taxon>
        <taxon>Sar</taxon>
        <taxon>Stramenopiles</taxon>
        <taxon>Ochrophyta</taxon>
        <taxon>Bacillariophyta</taxon>
        <taxon>Bacillariophyceae</taxon>
        <taxon>Bacillariophycidae</taxon>
        <taxon>Naviculales</taxon>
        <taxon>Naviculaceae</taxon>
        <taxon>Seminavis</taxon>
    </lineage>
</organism>